<dbReference type="AlphaFoldDB" id="A0A7W8A6E6"/>
<evidence type="ECO:0000313" key="2">
    <source>
        <dbReference type="EMBL" id="MBB5080462.1"/>
    </source>
</evidence>
<evidence type="ECO:0000313" key="3">
    <source>
        <dbReference type="Proteomes" id="UP000568380"/>
    </source>
</evidence>
<keyword evidence="3" id="KW-1185">Reference proteome</keyword>
<evidence type="ECO:0000259" key="1">
    <source>
        <dbReference type="Pfam" id="PF03992"/>
    </source>
</evidence>
<accession>A0A7W8A6E6</accession>
<feature type="domain" description="ABM" evidence="1">
    <location>
        <begin position="14"/>
        <end position="75"/>
    </location>
</feature>
<keyword evidence="2" id="KW-0560">Oxidoreductase</keyword>
<dbReference type="GO" id="GO:0004497">
    <property type="term" value="F:monooxygenase activity"/>
    <property type="evidence" value="ECO:0007669"/>
    <property type="project" value="UniProtKB-KW"/>
</dbReference>
<dbReference type="Proteomes" id="UP000568380">
    <property type="component" value="Unassembled WGS sequence"/>
</dbReference>
<dbReference type="InterPro" id="IPR011008">
    <property type="entry name" value="Dimeric_a/b-barrel"/>
</dbReference>
<name>A0A7W8A6E6_9ACTN</name>
<gene>
    <name evidence="2" type="ORF">HNR40_005949</name>
</gene>
<dbReference type="InterPro" id="IPR007138">
    <property type="entry name" value="ABM_dom"/>
</dbReference>
<protein>
    <submittedName>
        <fullName evidence="2">Heme-degrading monooxygenase HmoA</fullName>
    </submittedName>
</protein>
<sequence>MIVRIWRGWTRTADASAYEDYLLRTGFPGYTATPGNQGVRFTRRDDGDRTEFLLISFWESWEAITAFAGEDPSRAVFYPDDDAFLVDRERTVAHYEVFASA</sequence>
<keyword evidence="2" id="KW-0503">Monooxygenase</keyword>
<dbReference type="Pfam" id="PF03992">
    <property type="entry name" value="ABM"/>
    <property type="match status" value="1"/>
</dbReference>
<organism evidence="2 3">
    <name type="scientific">Nonomuraea endophytica</name>
    <dbReference type="NCBI Taxonomy" id="714136"/>
    <lineage>
        <taxon>Bacteria</taxon>
        <taxon>Bacillati</taxon>
        <taxon>Actinomycetota</taxon>
        <taxon>Actinomycetes</taxon>
        <taxon>Streptosporangiales</taxon>
        <taxon>Streptosporangiaceae</taxon>
        <taxon>Nonomuraea</taxon>
    </lineage>
</organism>
<reference evidence="2 3" key="1">
    <citation type="submission" date="2020-08" db="EMBL/GenBank/DDBJ databases">
        <title>Genomic Encyclopedia of Type Strains, Phase IV (KMG-IV): sequencing the most valuable type-strain genomes for metagenomic binning, comparative biology and taxonomic classification.</title>
        <authorList>
            <person name="Goeker M."/>
        </authorList>
    </citation>
    <scope>NUCLEOTIDE SEQUENCE [LARGE SCALE GENOMIC DNA]</scope>
    <source>
        <strain evidence="2 3">DSM 45385</strain>
    </source>
</reference>
<dbReference type="RefSeq" id="WP_184966971.1">
    <property type="nucleotide sequence ID" value="NZ_JACHIN010000008.1"/>
</dbReference>
<comment type="caution">
    <text evidence="2">The sequence shown here is derived from an EMBL/GenBank/DDBJ whole genome shotgun (WGS) entry which is preliminary data.</text>
</comment>
<dbReference type="EMBL" id="JACHIN010000008">
    <property type="protein sequence ID" value="MBB5080462.1"/>
    <property type="molecule type" value="Genomic_DNA"/>
</dbReference>
<dbReference type="SUPFAM" id="SSF54909">
    <property type="entry name" value="Dimeric alpha+beta barrel"/>
    <property type="match status" value="1"/>
</dbReference>
<proteinExistence type="predicted"/>